<dbReference type="KEGG" id="bhl:Bache_2686"/>
<name>E6SWH4_BACT6</name>
<dbReference type="OrthoDB" id="9856277at2"/>
<evidence type="ECO:0000313" key="2">
    <source>
        <dbReference type="Proteomes" id="UP000008630"/>
    </source>
</evidence>
<dbReference type="EMBL" id="CP002352">
    <property type="protein sequence ID" value="ADV44635.1"/>
    <property type="molecule type" value="Genomic_DNA"/>
</dbReference>
<dbReference type="HOGENOM" id="CLU_1544593_0_0_10"/>
<evidence type="ECO:0000313" key="1">
    <source>
        <dbReference type="EMBL" id="ADV44635.1"/>
    </source>
</evidence>
<accession>E6SWH4</accession>
<reference key="1">
    <citation type="submission" date="2010-11" db="EMBL/GenBank/DDBJ databases">
        <title>The complete genome of Bacteroides helcogenes P 36-108.</title>
        <authorList>
            <consortium name="US DOE Joint Genome Institute (JGI-PGF)"/>
            <person name="Lucas S."/>
            <person name="Copeland A."/>
            <person name="Lapidus A."/>
            <person name="Bruce D."/>
            <person name="Goodwin L."/>
            <person name="Pitluck S."/>
            <person name="Kyrpides N."/>
            <person name="Mavromatis K."/>
            <person name="Ivanova N."/>
            <person name="Zeytun A."/>
            <person name="Brettin T."/>
            <person name="Detter J.C."/>
            <person name="Tapia R."/>
            <person name="Han C."/>
            <person name="Land M."/>
            <person name="Hauser L."/>
            <person name="Markowitz V."/>
            <person name="Cheng J.-F."/>
            <person name="Hugenholtz P."/>
            <person name="Woyke T."/>
            <person name="Wu D."/>
            <person name="Gronow S."/>
            <person name="Wellnitz S."/>
            <person name="Brambilla E."/>
            <person name="Klenk H.-P."/>
            <person name="Eisen J.A."/>
        </authorList>
    </citation>
    <scope>NUCLEOTIDE SEQUENCE</scope>
    <source>
        <strain>P 36-108</strain>
    </source>
</reference>
<reference evidence="1 2" key="2">
    <citation type="journal article" date="2011" name="Stand. Genomic Sci.">
        <title>Complete genome sequence of Bacteroides helcogenes type strain (P 36-108).</title>
        <authorList>
            <person name="Pati A."/>
            <person name="Gronow S."/>
            <person name="Zeytun A."/>
            <person name="Lapidus A."/>
            <person name="Nolan M."/>
            <person name="Hammon N."/>
            <person name="Deshpande S."/>
            <person name="Cheng J.F."/>
            <person name="Tapia R."/>
            <person name="Han C."/>
            <person name="Goodwin L."/>
            <person name="Pitluck S."/>
            <person name="Liolios K."/>
            <person name="Pagani I."/>
            <person name="Ivanova N."/>
            <person name="Mavromatis K."/>
            <person name="Chen A."/>
            <person name="Palaniappan K."/>
            <person name="Land M."/>
            <person name="Hauser L."/>
            <person name="Chang Y.J."/>
            <person name="Jeffries C.D."/>
            <person name="Detter J.C."/>
            <person name="Brambilla E."/>
            <person name="Rohde M."/>
            <person name="Goker M."/>
            <person name="Woyke T."/>
            <person name="Bristow J."/>
            <person name="Eisen J.A."/>
            <person name="Markowitz V."/>
            <person name="Hugenholtz P."/>
            <person name="Kyrpides N.C."/>
            <person name="Klenk H.P."/>
            <person name="Lucas S."/>
        </authorList>
    </citation>
    <scope>NUCLEOTIDE SEQUENCE [LARGE SCALE GENOMIC DNA]</scope>
    <source>
        <strain evidence="2">ATCC 35417 / DSM 20613 / JCM 6297 / CCUG 15421 / P 36-108</strain>
    </source>
</reference>
<organism evidence="1 2">
    <name type="scientific">Bacteroides helcogenes (strain ATCC 35417 / DSM 20613 / JCM 6297 / CCUG 15421 / P 36-108)</name>
    <dbReference type="NCBI Taxonomy" id="693979"/>
    <lineage>
        <taxon>Bacteria</taxon>
        <taxon>Pseudomonadati</taxon>
        <taxon>Bacteroidota</taxon>
        <taxon>Bacteroidia</taxon>
        <taxon>Bacteroidales</taxon>
        <taxon>Bacteroidaceae</taxon>
        <taxon>Bacteroides</taxon>
    </lineage>
</organism>
<dbReference type="RefSeq" id="WP_013548222.1">
    <property type="nucleotide sequence ID" value="NC_014933.1"/>
</dbReference>
<sequence>MNTRQIPFYCSDNDYPTINSYLDKCGIHISALPLTGNCLHPIPMIKEDENTDEWKRVILFQKEEDVIIDKIDCSPYSDGFKYFPNATFSNLIEFDKCYINHKSKEIIGGKICYTARYYNDNKLVQKSDSFLSWANDFFNWIKKIYIPMKQDGRNLYITTEIENLLKNGYSIKQ</sequence>
<gene>
    <name evidence="1" type="ordered locus">Bache_2686</name>
</gene>
<dbReference type="AlphaFoldDB" id="E6SWH4"/>
<proteinExistence type="predicted"/>
<dbReference type="STRING" id="693979.Bache_2686"/>
<protein>
    <submittedName>
        <fullName evidence="1">Uncharacterized protein</fullName>
    </submittedName>
</protein>
<keyword evidence="2" id="KW-1185">Reference proteome</keyword>
<dbReference type="Proteomes" id="UP000008630">
    <property type="component" value="Chromosome"/>
</dbReference>